<dbReference type="InterPro" id="IPR036108">
    <property type="entry name" value="4pyrrol_syn_uPrphyn_synt_sf"/>
</dbReference>
<dbReference type="GO" id="GO:0004852">
    <property type="term" value="F:uroporphyrinogen-III synthase activity"/>
    <property type="evidence" value="ECO:0007669"/>
    <property type="project" value="UniProtKB-UniRule"/>
</dbReference>
<comment type="catalytic activity">
    <reaction evidence="8 9">
        <text>hydroxymethylbilane = uroporphyrinogen III + H2O</text>
        <dbReference type="Rhea" id="RHEA:18965"/>
        <dbReference type="ChEBI" id="CHEBI:15377"/>
        <dbReference type="ChEBI" id="CHEBI:57308"/>
        <dbReference type="ChEBI" id="CHEBI:57845"/>
        <dbReference type="EC" id="4.2.1.75"/>
    </reaction>
</comment>
<evidence type="ECO:0000313" key="11">
    <source>
        <dbReference type="EMBL" id="QFX97750.1"/>
    </source>
</evidence>
<sequence length="265" mass="29154">MMSSGLLQNKGVVVTRPREQAGDLVEALKAVAARPILFPAVQIEAPENWQSLDDALHQLDTFDWVIFTSRNAVAFALSRLQSRNLIWPQGPRVAAVGRETAKALREFGLQVDLVPKKFSSEGLLNSAELAEMQDRHVALFVGDQGRELLEKVLRERGAQVDKVLCYRRTLPGANPTPLLHAWARGELDAVTLTSPEIFNNFYQMIGGLGQRWLKNTPLIAISPLTAEAITAVGLPDPWVAEQASTEGIMAALEVWAKSREQVADV</sequence>
<keyword evidence="5 9" id="KW-0627">Porphyrin biosynthesis</keyword>
<dbReference type="Proteomes" id="UP000363590">
    <property type="component" value="Chromosome"/>
</dbReference>
<keyword evidence="4 9" id="KW-0456">Lyase</keyword>
<dbReference type="PANTHER" id="PTHR38042">
    <property type="entry name" value="UROPORPHYRINOGEN-III SYNTHASE, CHLOROPLASTIC"/>
    <property type="match status" value="1"/>
</dbReference>
<dbReference type="GeneID" id="60697914"/>
<dbReference type="GO" id="GO:0006782">
    <property type="term" value="P:protoporphyrinogen IX biosynthetic process"/>
    <property type="evidence" value="ECO:0007669"/>
    <property type="project" value="UniProtKB-UniRule"/>
</dbReference>
<evidence type="ECO:0000256" key="1">
    <source>
        <dbReference type="ARBA" id="ARBA00004772"/>
    </source>
</evidence>
<dbReference type="GO" id="GO:0008168">
    <property type="term" value="F:methyltransferase activity"/>
    <property type="evidence" value="ECO:0007669"/>
    <property type="project" value="UniProtKB-KW"/>
</dbReference>
<evidence type="ECO:0000256" key="6">
    <source>
        <dbReference type="ARBA" id="ARBA00037589"/>
    </source>
</evidence>
<protein>
    <recommendedName>
        <fullName evidence="7 9">Uroporphyrinogen-III synthase</fullName>
        <ecNumber evidence="3 9">4.2.1.75</ecNumber>
    </recommendedName>
</protein>
<dbReference type="InterPro" id="IPR003754">
    <property type="entry name" value="4pyrrol_synth_uPrphyn_synth"/>
</dbReference>
<dbReference type="RefSeq" id="WP_226852405.1">
    <property type="nucleotide sequence ID" value="NZ_CP045571.1"/>
</dbReference>
<feature type="domain" description="Tetrapyrrole biosynthesis uroporphyrinogen III synthase" evidence="10">
    <location>
        <begin position="23"/>
        <end position="249"/>
    </location>
</feature>
<keyword evidence="11" id="KW-0489">Methyltransferase</keyword>
<dbReference type="AlphaFoldDB" id="A0A5P9XVZ4"/>
<dbReference type="EMBL" id="CP045571">
    <property type="protein sequence ID" value="QFX97750.1"/>
    <property type="molecule type" value="Genomic_DNA"/>
</dbReference>
<reference evidence="11 12" key="1">
    <citation type="submission" date="2019-10" db="EMBL/GenBank/DDBJ databases">
        <authorList>
            <person name="Wang R."/>
        </authorList>
    </citation>
    <scope>NUCLEOTIDE SEQUENCE [LARGE SCALE GENOMIC DNA]</scope>
    <source>
        <strain evidence="11 12">ATCC 19377</strain>
    </source>
</reference>
<dbReference type="CDD" id="cd06578">
    <property type="entry name" value="HemD"/>
    <property type="match status" value="1"/>
</dbReference>
<dbReference type="Gene3D" id="3.40.50.10090">
    <property type="match status" value="2"/>
</dbReference>
<dbReference type="PANTHER" id="PTHR38042:SF1">
    <property type="entry name" value="UROPORPHYRINOGEN-III SYNTHASE, CHLOROPLASTIC"/>
    <property type="match status" value="1"/>
</dbReference>
<evidence type="ECO:0000256" key="2">
    <source>
        <dbReference type="ARBA" id="ARBA00008133"/>
    </source>
</evidence>
<dbReference type="SUPFAM" id="SSF69618">
    <property type="entry name" value="HemD-like"/>
    <property type="match status" value="1"/>
</dbReference>
<gene>
    <name evidence="11" type="primary">hemD</name>
    <name evidence="11" type="ORF">GCD22_03733</name>
</gene>
<dbReference type="UniPathway" id="UPA00251">
    <property type="reaction ID" value="UER00320"/>
</dbReference>
<comment type="pathway">
    <text evidence="1 9">Porphyrin-containing compound metabolism; protoporphyrin-IX biosynthesis; coproporphyrinogen-III from 5-aminolevulinate: step 3/4.</text>
</comment>
<comment type="similarity">
    <text evidence="2 9">Belongs to the uroporphyrinogen-III synthase family.</text>
</comment>
<dbReference type="KEGG" id="atx:GCD22_03733"/>
<evidence type="ECO:0000256" key="4">
    <source>
        <dbReference type="ARBA" id="ARBA00023239"/>
    </source>
</evidence>
<comment type="function">
    <text evidence="6 9">Catalyzes cyclization of the linear tetrapyrrole, hydroxymethylbilane, to the macrocyclic uroporphyrinogen III.</text>
</comment>
<dbReference type="GO" id="GO:0006780">
    <property type="term" value="P:uroporphyrinogen III biosynthetic process"/>
    <property type="evidence" value="ECO:0007669"/>
    <property type="project" value="UniProtKB-UniRule"/>
</dbReference>
<keyword evidence="11" id="KW-0808">Transferase</keyword>
<dbReference type="GO" id="GO:0032259">
    <property type="term" value="P:methylation"/>
    <property type="evidence" value="ECO:0007669"/>
    <property type="project" value="UniProtKB-KW"/>
</dbReference>
<evidence type="ECO:0000256" key="9">
    <source>
        <dbReference type="RuleBase" id="RU366031"/>
    </source>
</evidence>
<dbReference type="EC" id="4.2.1.75" evidence="3 9"/>
<evidence type="ECO:0000256" key="3">
    <source>
        <dbReference type="ARBA" id="ARBA00013109"/>
    </source>
</evidence>
<evidence type="ECO:0000256" key="7">
    <source>
        <dbReference type="ARBA" id="ARBA00040167"/>
    </source>
</evidence>
<accession>A0A5P9XVZ4</accession>
<evidence type="ECO:0000256" key="8">
    <source>
        <dbReference type="ARBA" id="ARBA00048617"/>
    </source>
</evidence>
<dbReference type="Pfam" id="PF02602">
    <property type="entry name" value="HEM4"/>
    <property type="match status" value="1"/>
</dbReference>
<organism evidence="11 12">
    <name type="scientific">Acidithiobacillus thiooxidans ATCC 19377</name>
    <dbReference type="NCBI Taxonomy" id="637390"/>
    <lineage>
        <taxon>Bacteria</taxon>
        <taxon>Pseudomonadati</taxon>
        <taxon>Pseudomonadota</taxon>
        <taxon>Acidithiobacillia</taxon>
        <taxon>Acidithiobacillales</taxon>
        <taxon>Acidithiobacillaceae</taxon>
        <taxon>Acidithiobacillus</taxon>
    </lineage>
</organism>
<evidence type="ECO:0000313" key="12">
    <source>
        <dbReference type="Proteomes" id="UP000363590"/>
    </source>
</evidence>
<evidence type="ECO:0000256" key="5">
    <source>
        <dbReference type="ARBA" id="ARBA00023244"/>
    </source>
</evidence>
<name>A0A5P9XVZ4_ACITH</name>
<dbReference type="InterPro" id="IPR039793">
    <property type="entry name" value="UROS/Hem4"/>
</dbReference>
<proteinExistence type="inferred from homology"/>
<evidence type="ECO:0000259" key="10">
    <source>
        <dbReference type="Pfam" id="PF02602"/>
    </source>
</evidence>